<name>A0ACC3BPC3_PYRYE</name>
<dbReference type="EMBL" id="CM020618">
    <property type="protein sequence ID" value="KAK1859742.1"/>
    <property type="molecule type" value="Genomic_DNA"/>
</dbReference>
<proteinExistence type="predicted"/>
<evidence type="ECO:0000313" key="1">
    <source>
        <dbReference type="EMBL" id="KAK1859742.1"/>
    </source>
</evidence>
<dbReference type="Proteomes" id="UP000798662">
    <property type="component" value="Chromosome 1"/>
</dbReference>
<evidence type="ECO:0000313" key="2">
    <source>
        <dbReference type="Proteomes" id="UP000798662"/>
    </source>
</evidence>
<gene>
    <name evidence="1" type="ORF">I4F81_002336</name>
</gene>
<sequence length="97" mass="10188">MTGRYHHPLAAREGEAGRTAPPGQPPPAVATGAPPTPTTPAGWAPAPPPSRPRSLRDGRARRERMPVAGKTWRCGRRRCPPWEGGGPQQERDGGGGG</sequence>
<organism evidence="1 2">
    <name type="scientific">Pyropia yezoensis</name>
    <name type="common">Susabi-nori</name>
    <name type="synonym">Porphyra yezoensis</name>
    <dbReference type="NCBI Taxonomy" id="2788"/>
    <lineage>
        <taxon>Eukaryota</taxon>
        <taxon>Rhodophyta</taxon>
        <taxon>Bangiophyceae</taxon>
        <taxon>Bangiales</taxon>
        <taxon>Bangiaceae</taxon>
        <taxon>Pyropia</taxon>
    </lineage>
</organism>
<protein>
    <submittedName>
        <fullName evidence="1">Uncharacterized protein</fullName>
    </submittedName>
</protein>
<reference evidence="1" key="1">
    <citation type="submission" date="2019-11" db="EMBL/GenBank/DDBJ databases">
        <title>Nori genome reveals adaptations in red seaweeds to the harsh intertidal environment.</title>
        <authorList>
            <person name="Wang D."/>
            <person name="Mao Y."/>
        </authorList>
    </citation>
    <scope>NUCLEOTIDE SEQUENCE</scope>
    <source>
        <tissue evidence="1">Gametophyte</tissue>
    </source>
</reference>
<keyword evidence="2" id="KW-1185">Reference proteome</keyword>
<comment type="caution">
    <text evidence="1">The sequence shown here is derived from an EMBL/GenBank/DDBJ whole genome shotgun (WGS) entry which is preliminary data.</text>
</comment>
<accession>A0ACC3BPC3</accession>